<sequence length="61" mass="7053">MRKNMANLKKKSATARLKMAPDNSSEEKDKTPHIDNISKNLIVESYKSINEINNYMRQSNL</sequence>
<proteinExistence type="predicted"/>
<reference evidence="3" key="1">
    <citation type="submission" date="2006-09" db="EMBL/GenBank/DDBJ databases">
        <title>Annotation of Plasmodium falciparum Dd2.</title>
        <authorList>
            <consortium name="The Broad Institute Genome Sequencing Platform"/>
            <person name="Volkman S.K."/>
            <person name="Neafsey D.E."/>
            <person name="Dash A.P."/>
            <person name="Chitnis C.E."/>
            <person name="Hartl D.L."/>
            <person name="Young S.K."/>
            <person name="Zeng Q."/>
            <person name="Koehrsen M."/>
            <person name="Alvarado L."/>
            <person name="Berlin A."/>
            <person name="Borenstein D."/>
            <person name="Chapman S.B."/>
            <person name="Chen Z."/>
            <person name="Engels R."/>
            <person name="Freedman E."/>
            <person name="Gellesch M."/>
            <person name="Goldberg J."/>
            <person name="Griggs A."/>
            <person name="Gujja S."/>
            <person name="Heilman E.R."/>
            <person name="Heiman D.I."/>
            <person name="Howarth C."/>
            <person name="Jen D."/>
            <person name="Larson L."/>
            <person name="Mehta T."/>
            <person name="Neiman D."/>
            <person name="Park D."/>
            <person name="Pearson M."/>
            <person name="Roberts A."/>
            <person name="Saif S."/>
            <person name="Shea T."/>
            <person name="Shenoy N."/>
            <person name="Sisk P."/>
            <person name="Stolte C."/>
            <person name="Sykes S."/>
            <person name="Walk T."/>
            <person name="White J."/>
            <person name="Yandava C."/>
            <person name="Haas B."/>
            <person name="Henn M.R."/>
            <person name="Nusbaum C."/>
            <person name="Birren B."/>
        </authorList>
    </citation>
    <scope>NUCLEOTIDE SEQUENCE [LARGE SCALE GENOMIC DNA]</scope>
</reference>
<evidence type="ECO:0000256" key="1">
    <source>
        <dbReference type="SAM" id="MobiDB-lite"/>
    </source>
</evidence>
<feature type="region of interest" description="Disordered" evidence="1">
    <location>
        <begin position="1"/>
        <end position="33"/>
    </location>
</feature>
<dbReference type="Proteomes" id="UP000054282">
    <property type="component" value="Unassembled WGS sequence"/>
</dbReference>
<dbReference type="AlphaFoldDB" id="A0A0L7M9V5"/>
<feature type="compositionally biased region" description="Basic residues" evidence="1">
    <location>
        <begin position="1"/>
        <end position="13"/>
    </location>
</feature>
<evidence type="ECO:0000313" key="2">
    <source>
        <dbReference type="EMBL" id="KOB89644.1"/>
    </source>
</evidence>
<reference evidence="3" key="2">
    <citation type="submission" date="2006-09" db="EMBL/GenBank/DDBJ databases">
        <title>The genome sequence of Plasmodium falciparum Dd2.</title>
        <authorList>
            <consortium name="The Broad Institute Genome Sequencing Platform"/>
            <person name="Birren B."/>
            <person name="Lander E."/>
            <person name="Galagan J."/>
            <person name="Nusbaum C."/>
            <person name="Devon K."/>
            <person name="Henn M."/>
            <person name="Jaffe D."/>
            <person name="Butler J."/>
            <person name="Alvarez P."/>
            <person name="Gnerre S."/>
            <person name="Grabherr M."/>
            <person name="Kleber M."/>
            <person name="Mauceli E."/>
            <person name="Brockman W."/>
            <person name="MacCallum I.A."/>
            <person name="Rounsley S."/>
            <person name="Young S."/>
            <person name="LaButti K."/>
            <person name="Pushparaj V."/>
            <person name="DeCaprio D."/>
            <person name="Crawford M."/>
            <person name="Koehrsen M."/>
            <person name="Engels R."/>
            <person name="Montgomery P."/>
            <person name="Pearson M."/>
            <person name="Howarth C."/>
            <person name="Larson L."/>
            <person name="Luoma S."/>
            <person name="White J."/>
            <person name="Kodira C."/>
            <person name="Zeng Q."/>
            <person name="O'Leary S."/>
            <person name="Yandava C."/>
            <person name="Alvarado L."/>
            <person name="Wirth D."/>
            <person name="Volkman S."/>
            <person name="Hartl D."/>
        </authorList>
    </citation>
    <scope>NUCLEOTIDE SEQUENCE [LARGE SCALE GENOMIC DNA]</scope>
</reference>
<protein>
    <submittedName>
        <fullName evidence="2">Uncharacterized protein</fullName>
    </submittedName>
</protein>
<organism evidence="2 3">
    <name type="scientific">Plasmodium falciparum (isolate Dd2)</name>
    <dbReference type="NCBI Taxonomy" id="57267"/>
    <lineage>
        <taxon>Eukaryota</taxon>
        <taxon>Sar</taxon>
        <taxon>Alveolata</taxon>
        <taxon>Apicomplexa</taxon>
        <taxon>Aconoidasida</taxon>
        <taxon>Haemosporida</taxon>
        <taxon>Plasmodiidae</taxon>
        <taxon>Plasmodium</taxon>
        <taxon>Plasmodium (Laverania)</taxon>
    </lineage>
</organism>
<gene>
    <name evidence="2" type="ORF">PFDG_05194</name>
</gene>
<accession>A0A0L7M9V5</accession>
<dbReference type="EMBL" id="GG702841">
    <property type="protein sequence ID" value="KOB89644.1"/>
    <property type="molecule type" value="Genomic_DNA"/>
</dbReference>
<evidence type="ECO:0000313" key="3">
    <source>
        <dbReference type="Proteomes" id="UP000054282"/>
    </source>
</evidence>
<name>A0A0L7M9V5_PLAF4</name>
<feature type="non-terminal residue" evidence="2">
    <location>
        <position position="61"/>
    </location>
</feature>
<dbReference type="KEGG" id="pfd:PFDG_05194"/>